<feature type="modified residue" description="4-aspartylphosphate" evidence="14">
    <location>
        <position position="226"/>
    </location>
</feature>
<evidence type="ECO:0000256" key="14">
    <source>
        <dbReference type="PROSITE-ProRule" id="PRU00169"/>
    </source>
</evidence>
<dbReference type="Gene3D" id="3.40.50.2300">
    <property type="match status" value="1"/>
</dbReference>
<keyword evidence="8" id="KW-0418">Kinase</keyword>
<dbReference type="PROSITE" id="PS50110">
    <property type="entry name" value="RESPONSE_REGULATORY"/>
    <property type="match status" value="1"/>
</dbReference>
<dbReference type="InterPro" id="IPR001789">
    <property type="entry name" value="Sig_transdc_resp-reg_receiver"/>
</dbReference>
<evidence type="ECO:0000256" key="1">
    <source>
        <dbReference type="ARBA" id="ARBA00000085"/>
    </source>
</evidence>
<dbReference type="SUPFAM" id="SSF47384">
    <property type="entry name" value="Homodimeric domain of signal transducing histidine kinase"/>
    <property type="match status" value="1"/>
</dbReference>
<keyword evidence="11" id="KW-0902">Two-component regulatory system</keyword>
<keyword evidence="10" id="KW-1133">Transmembrane helix</keyword>
<evidence type="ECO:0000256" key="7">
    <source>
        <dbReference type="ARBA" id="ARBA00022741"/>
    </source>
</evidence>
<dbReference type="GO" id="GO:0004016">
    <property type="term" value="F:adenylate cyclase activity"/>
    <property type="evidence" value="ECO:0007669"/>
    <property type="project" value="UniProtKB-ARBA"/>
</dbReference>
<dbReference type="InterPro" id="IPR050401">
    <property type="entry name" value="Cyclic_nucleotide_synthase"/>
</dbReference>
<evidence type="ECO:0000256" key="9">
    <source>
        <dbReference type="ARBA" id="ARBA00022840"/>
    </source>
</evidence>
<dbReference type="SMART" id="SM00448">
    <property type="entry name" value="REC"/>
    <property type="match status" value="1"/>
</dbReference>
<keyword evidence="18" id="KW-1185">Reference proteome</keyword>
<organism evidence="17 18">
    <name type="scientific">Stappia sediminis</name>
    <dbReference type="NCBI Taxonomy" id="2692190"/>
    <lineage>
        <taxon>Bacteria</taxon>
        <taxon>Pseudomonadati</taxon>
        <taxon>Pseudomonadota</taxon>
        <taxon>Alphaproteobacteria</taxon>
        <taxon>Hyphomicrobiales</taxon>
        <taxon>Stappiaceae</taxon>
        <taxon>Stappia</taxon>
    </lineage>
</organism>
<keyword evidence="12" id="KW-0472">Membrane</keyword>
<evidence type="ECO:0000256" key="12">
    <source>
        <dbReference type="ARBA" id="ARBA00023136"/>
    </source>
</evidence>
<evidence type="ECO:0000256" key="13">
    <source>
        <dbReference type="ARBA" id="ARBA00023239"/>
    </source>
</evidence>
<evidence type="ECO:0000256" key="8">
    <source>
        <dbReference type="ARBA" id="ARBA00022777"/>
    </source>
</evidence>
<dbReference type="RefSeq" id="WP_160775409.1">
    <property type="nucleotide sequence ID" value="NZ_WUMV01000003.1"/>
</dbReference>
<keyword evidence="7" id="KW-0547">Nucleotide-binding</keyword>
<protein>
    <recommendedName>
        <fullName evidence="3">histidine kinase</fullName>
        <ecNumber evidence="3">2.7.13.3</ecNumber>
    </recommendedName>
</protein>
<gene>
    <name evidence="17" type="ORF">GR183_09835</name>
</gene>
<evidence type="ECO:0000256" key="2">
    <source>
        <dbReference type="ARBA" id="ARBA00004370"/>
    </source>
</evidence>
<sequence>MPDLRDIGQRAYIAIVAQKLAAPAQAIFGYQELITEEVREHGPHEALSDLQKVLQAARMLNALIEHLTGSVGADLESMPSVDANVRHDLRTPVNAIIGYSEMVLEDFGDKLGQRLLDDISRIIAESRLLLEQVDAMLERPAHFSDISAEGTTDVTIAADLARTMTAGASSIAVEAGHILVVDDTESNRDLLARRLERDGHAVEAAASGREALEKLGQGDFDLVLADVLMPDMNGIELLARLKSDEEWREIPVVMVSGLKDEDAVIRCIEAGAEDYLQKPVDPILLKARIRACLERSRWRGREKRYLAEIEYEKERADALLHAILPGQVVKRLANGEAVIADRIDMASILFADIVNFTELSARTPAVDLVHRLGTLFSRFDDLADQHGIEKIKTIGDAYMAAAGLPDPRSDHAKVAVSFAKDILAETEKTIDPASPLRLRIGIHSGPLIAGLIGRKRFVYDVWGHTVNLASRMESYGKAGRIQISQCTFDELDGDCETAIKEVLDIRGIGPCTTYVLA</sequence>
<dbReference type="FunFam" id="3.40.50.2300:FF:000121">
    <property type="entry name" value="Sensor histidine kinase RcsC"/>
    <property type="match status" value="1"/>
</dbReference>
<feature type="domain" description="Response regulatory" evidence="15">
    <location>
        <begin position="177"/>
        <end position="293"/>
    </location>
</feature>
<dbReference type="CDD" id="cd00082">
    <property type="entry name" value="HisKA"/>
    <property type="match status" value="1"/>
</dbReference>
<dbReference type="GO" id="GO:0009190">
    <property type="term" value="P:cyclic nucleotide biosynthetic process"/>
    <property type="evidence" value="ECO:0007669"/>
    <property type="project" value="InterPro"/>
</dbReference>
<evidence type="ECO:0000256" key="4">
    <source>
        <dbReference type="ARBA" id="ARBA00022553"/>
    </source>
</evidence>
<dbReference type="InterPro" id="IPR001054">
    <property type="entry name" value="A/G_cyclase"/>
</dbReference>
<evidence type="ECO:0000259" key="16">
    <source>
        <dbReference type="PROSITE" id="PS50125"/>
    </source>
</evidence>
<evidence type="ECO:0000256" key="10">
    <source>
        <dbReference type="ARBA" id="ARBA00022989"/>
    </source>
</evidence>
<evidence type="ECO:0000256" key="11">
    <source>
        <dbReference type="ARBA" id="ARBA00023012"/>
    </source>
</evidence>
<keyword evidence="5" id="KW-0808">Transferase</keyword>
<evidence type="ECO:0000256" key="6">
    <source>
        <dbReference type="ARBA" id="ARBA00022692"/>
    </source>
</evidence>
<keyword evidence="4 14" id="KW-0597">Phosphoprotein</keyword>
<proteinExistence type="predicted"/>
<comment type="subcellular location">
    <subcellularLocation>
        <location evidence="2">Membrane</location>
    </subcellularLocation>
</comment>
<keyword evidence="9" id="KW-0067">ATP-binding</keyword>
<feature type="domain" description="Guanylate cyclase" evidence="16">
    <location>
        <begin position="347"/>
        <end position="473"/>
    </location>
</feature>
<dbReference type="CDD" id="cd07302">
    <property type="entry name" value="CHD"/>
    <property type="match status" value="1"/>
</dbReference>
<evidence type="ECO:0000256" key="3">
    <source>
        <dbReference type="ARBA" id="ARBA00012438"/>
    </source>
</evidence>
<dbReference type="InterPro" id="IPR036097">
    <property type="entry name" value="HisK_dim/P_sf"/>
</dbReference>
<evidence type="ECO:0000313" key="17">
    <source>
        <dbReference type="EMBL" id="MXN65203.1"/>
    </source>
</evidence>
<dbReference type="AlphaFoldDB" id="A0A7X3S7V9"/>
<comment type="catalytic activity">
    <reaction evidence="1">
        <text>ATP + protein L-histidine = ADP + protein N-phospho-L-histidine.</text>
        <dbReference type="EC" id="2.7.13.3"/>
    </reaction>
</comment>
<dbReference type="SMART" id="SM00388">
    <property type="entry name" value="HisKA"/>
    <property type="match status" value="1"/>
</dbReference>
<reference evidence="17 18" key="1">
    <citation type="submission" date="2019-12" db="EMBL/GenBank/DDBJ databases">
        <authorList>
            <person name="Li M."/>
        </authorList>
    </citation>
    <scope>NUCLEOTIDE SEQUENCE [LARGE SCALE GENOMIC DNA]</scope>
    <source>
        <strain evidence="17 18">GBMRC 2046</strain>
    </source>
</reference>
<dbReference type="PANTHER" id="PTHR11920:SF335">
    <property type="entry name" value="GUANYLATE CYCLASE"/>
    <property type="match status" value="1"/>
</dbReference>
<dbReference type="SMART" id="SM00044">
    <property type="entry name" value="CYCc"/>
    <property type="match status" value="1"/>
</dbReference>
<dbReference type="Pfam" id="PF00211">
    <property type="entry name" value="Guanylate_cyc"/>
    <property type="match status" value="1"/>
</dbReference>
<dbReference type="InterPro" id="IPR029787">
    <property type="entry name" value="Nucleotide_cyclase"/>
</dbReference>
<dbReference type="Pfam" id="PF00512">
    <property type="entry name" value="HisKA"/>
    <property type="match status" value="1"/>
</dbReference>
<dbReference type="EMBL" id="WUMV01000003">
    <property type="protein sequence ID" value="MXN65203.1"/>
    <property type="molecule type" value="Genomic_DNA"/>
</dbReference>
<dbReference type="PANTHER" id="PTHR11920">
    <property type="entry name" value="GUANYLYL CYCLASE"/>
    <property type="match status" value="1"/>
</dbReference>
<dbReference type="SUPFAM" id="SSF52172">
    <property type="entry name" value="CheY-like"/>
    <property type="match status" value="1"/>
</dbReference>
<evidence type="ECO:0000256" key="5">
    <source>
        <dbReference type="ARBA" id="ARBA00022679"/>
    </source>
</evidence>
<dbReference type="Gene3D" id="3.30.70.1230">
    <property type="entry name" value="Nucleotide cyclase"/>
    <property type="match status" value="1"/>
</dbReference>
<dbReference type="Pfam" id="PF00072">
    <property type="entry name" value="Response_reg"/>
    <property type="match status" value="1"/>
</dbReference>
<dbReference type="Gene3D" id="1.10.287.130">
    <property type="match status" value="1"/>
</dbReference>
<name>A0A7X3S7V9_9HYPH</name>
<evidence type="ECO:0000313" key="18">
    <source>
        <dbReference type="Proteomes" id="UP000433101"/>
    </source>
</evidence>
<keyword evidence="13" id="KW-0456">Lyase</keyword>
<comment type="caution">
    <text evidence="17">The sequence shown here is derived from an EMBL/GenBank/DDBJ whole genome shotgun (WGS) entry which is preliminary data.</text>
</comment>
<accession>A0A7X3S7V9</accession>
<dbReference type="SUPFAM" id="SSF55073">
    <property type="entry name" value="Nucleotide cyclase"/>
    <property type="match status" value="1"/>
</dbReference>
<dbReference type="PROSITE" id="PS50125">
    <property type="entry name" value="GUANYLATE_CYCLASE_2"/>
    <property type="match status" value="1"/>
</dbReference>
<dbReference type="GO" id="GO:0016020">
    <property type="term" value="C:membrane"/>
    <property type="evidence" value="ECO:0007669"/>
    <property type="project" value="UniProtKB-SubCell"/>
</dbReference>
<keyword evidence="6" id="KW-0812">Transmembrane</keyword>
<dbReference type="EC" id="2.7.13.3" evidence="3"/>
<dbReference type="GO" id="GO:0000155">
    <property type="term" value="F:phosphorelay sensor kinase activity"/>
    <property type="evidence" value="ECO:0007669"/>
    <property type="project" value="InterPro"/>
</dbReference>
<dbReference type="GO" id="GO:0005524">
    <property type="term" value="F:ATP binding"/>
    <property type="evidence" value="ECO:0007669"/>
    <property type="project" value="UniProtKB-KW"/>
</dbReference>
<evidence type="ECO:0000259" key="15">
    <source>
        <dbReference type="PROSITE" id="PS50110"/>
    </source>
</evidence>
<dbReference type="InterPro" id="IPR011006">
    <property type="entry name" value="CheY-like_superfamily"/>
</dbReference>
<dbReference type="Proteomes" id="UP000433101">
    <property type="component" value="Unassembled WGS sequence"/>
</dbReference>
<dbReference type="InterPro" id="IPR003661">
    <property type="entry name" value="HisK_dim/P_dom"/>
</dbReference>